<dbReference type="InterPro" id="IPR010998">
    <property type="entry name" value="Integrase_recombinase_N"/>
</dbReference>
<keyword evidence="4" id="KW-0233">DNA recombination</keyword>
<dbReference type="Pfam" id="PF22022">
    <property type="entry name" value="Phage_int_M"/>
    <property type="match status" value="1"/>
</dbReference>
<reference evidence="9" key="1">
    <citation type="submission" date="2024-03" db="EMBL/GenBank/DDBJ databases">
        <title>Psychrobacter raelis sp. nov. isolated from a dog with peritonitis.</title>
        <authorList>
            <person name="Schiavone A."/>
            <person name="Manzulli V."/>
            <person name="Camarda A."/>
            <person name="Cafiero M.A."/>
            <person name="Vasco I."/>
            <person name="Marino L."/>
            <person name="Pennuzzi G."/>
            <person name="Serrecchia L."/>
            <person name="Galante D."/>
            <person name="Pugliese N."/>
        </authorList>
    </citation>
    <scope>NUCLEOTIDE SEQUENCE</scope>
    <source>
        <strain evidence="9">PraFG1</strain>
    </source>
</reference>
<dbReference type="CDD" id="cd00801">
    <property type="entry name" value="INT_P4_C"/>
    <property type="match status" value="1"/>
</dbReference>
<dbReference type="GO" id="GO:0006310">
    <property type="term" value="P:DNA recombination"/>
    <property type="evidence" value="ECO:0007669"/>
    <property type="project" value="UniProtKB-KW"/>
</dbReference>
<dbReference type="Gene3D" id="1.10.150.130">
    <property type="match status" value="1"/>
</dbReference>
<dbReference type="GO" id="GO:0015074">
    <property type="term" value="P:DNA integration"/>
    <property type="evidence" value="ECO:0007669"/>
    <property type="project" value="UniProtKB-KW"/>
</dbReference>
<protein>
    <submittedName>
        <fullName evidence="9">Integrase arm-type DNA-binding domain-containing protein</fullName>
    </submittedName>
</protein>
<dbReference type="PANTHER" id="PTHR30629:SF2">
    <property type="entry name" value="PROPHAGE INTEGRASE INTS-RELATED"/>
    <property type="match status" value="1"/>
</dbReference>
<dbReference type="InterPro" id="IPR038488">
    <property type="entry name" value="Integrase_DNA-bd_sf"/>
</dbReference>
<dbReference type="InterPro" id="IPR053876">
    <property type="entry name" value="Phage_int_M"/>
</dbReference>
<organism evidence="9 10">
    <name type="scientific">Psychrobacter raelei</name>
    <dbReference type="NCBI Taxonomy" id="2565531"/>
    <lineage>
        <taxon>Bacteria</taxon>
        <taxon>Pseudomonadati</taxon>
        <taxon>Pseudomonadota</taxon>
        <taxon>Gammaproteobacteria</taxon>
        <taxon>Moraxellales</taxon>
        <taxon>Moraxellaceae</taxon>
        <taxon>Psychrobacter</taxon>
    </lineage>
</organism>
<dbReference type="SUPFAM" id="SSF56349">
    <property type="entry name" value="DNA breaking-rejoining enzymes"/>
    <property type="match status" value="1"/>
</dbReference>
<dbReference type="Gene3D" id="1.10.443.10">
    <property type="entry name" value="Intergrase catalytic core"/>
    <property type="match status" value="1"/>
</dbReference>
<evidence type="ECO:0000313" key="10">
    <source>
        <dbReference type="Proteomes" id="UP000829560"/>
    </source>
</evidence>
<evidence type="ECO:0000313" key="9">
    <source>
        <dbReference type="EMBL" id="WXX23761.1"/>
    </source>
</evidence>
<name>A0AAU6PTK2_9GAMM</name>
<dbReference type="InterPro" id="IPR044068">
    <property type="entry name" value="CB"/>
</dbReference>
<feature type="region of interest" description="Disordered" evidence="6">
    <location>
        <begin position="1"/>
        <end position="22"/>
    </location>
</feature>
<feature type="domain" description="Core-binding (CB)" evidence="8">
    <location>
        <begin position="101"/>
        <end position="182"/>
    </location>
</feature>
<dbReference type="RefSeq" id="WP_338411938.1">
    <property type="nucleotide sequence ID" value="NZ_CP093310.2"/>
</dbReference>
<feature type="domain" description="Tyr recombinase" evidence="7">
    <location>
        <begin position="205"/>
        <end position="386"/>
    </location>
</feature>
<dbReference type="PROSITE" id="PS51900">
    <property type="entry name" value="CB"/>
    <property type="match status" value="1"/>
</dbReference>
<evidence type="ECO:0000256" key="3">
    <source>
        <dbReference type="ARBA" id="ARBA00023125"/>
    </source>
</evidence>
<evidence type="ECO:0000256" key="6">
    <source>
        <dbReference type="SAM" id="MobiDB-lite"/>
    </source>
</evidence>
<proteinExistence type="inferred from homology"/>
<accession>A0AAU6PTK2</accession>
<dbReference type="PROSITE" id="PS51898">
    <property type="entry name" value="TYR_RECOMBINASE"/>
    <property type="match status" value="1"/>
</dbReference>
<dbReference type="PANTHER" id="PTHR30629">
    <property type="entry name" value="PROPHAGE INTEGRASE"/>
    <property type="match status" value="1"/>
</dbReference>
<dbReference type="Gene3D" id="3.30.160.390">
    <property type="entry name" value="Integrase, DNA-binding domain"/>
    <property type="match status" value="1"/>
</dbReference>
<dbReference type="InterPro" id="IPR013762">
    <property type="entry name" value="Integrase-like_cat_sf"/>
</dbReference>
<dbReference type="InterPro" id="IPR025166">
    <property type="entry name" value="Integrase_DNA_bind_dom"/>
</dbReference>
<dbReference type="GO" id="GO:0003677">
    <property type="term" value="F:DNA binding"/>
    <property type="evidence" value="ECO:0007669"/>
    <property type="project" value="UniProtKB-UniRule"/>
</dbReference>
<dbReference type="Pfam" id="PF13356">
    <property type="entry name" value="Arm-DNA-bind_3"/>
    <property type="match status" value="1"/>
</dbReference>
<dbReference type="EMBL" id="CP093310">
    <property type="protein sequence ID" value="WXX23761.1"/>
    <property type="molecule type" value="Genomic_DNA"/>
</dbReference>
<dbReference type="Pfam" id="PF00589">
    <property type="entry name" value="Phage_integrase"/>
    <property type="match status" value="1"/>
</dbReference>
<dbReference type="Proteomes" id="UP000829560">
    <property type="component" value="Chromosome"/>
</dbReference>
<dbReference type="KEGG" id="prae:MN210_18630"/>
<dbReference type="InterPro" id="IPR011010">
    <property type="entry name" value="DNA_brk_join_enz"/>
</dbReference>
<dbReference type="InterPro" id="IPR002104">
    <property type="entry name" value="Integrase_catalytic"/>
</dbReference>
<gene>
    <name evidence="9" type="ORF">MN210_18630</name>
</gene>
<comment type="similarity">
    <text evidence="1">Belongs to the 'phage' integrase family.</text>
</comment>
<keyword evidence="2" id="KW-0229">DNA integration</keyword>
<evidence type="ECO:0000256" key="5">
    <source>
        <dbReference type="PROSITE-ProRule" id="PRU01248"/>
    </source>
</evidence>
<evidence type="ECO:0000259" key="8">
    <source>
        <dbReference type="PROSITE" id="PS51900"/>
    </source>
</evidence>
<evidence type="ECO:0000259" key="7">
    <source>
        <dbReference type="PROSITE" id="PS51898"/>
    </source>
</evidence>
<dbReference type="InterPro" id="IPR050808">
    <property type="entry name" value="Phage_Integrase"/>
</dbReference>
<dbReference type="AlphaFoldDB" id="A0AAU6PTK2"/>
<evidence type="ECO:0000256" key="1">
    <source>
        <dbReference type="ARBA" id="ARBA00008857"/>
    </source>
</evidence>
<keyword evidence="10" id="KW-1185">Reference proteome</keyword>
<evidence type="ECO:0000256" key="4">
    <source>
        <dbReference type="ARBA" id="ARBA00023172"/>
    </source>
</evidence>
<keyword evidence="3 5" id="KW-0238">DNA-binding</keyword>
<sequence length="411" mass="47285">MALTHTFINKLTPSDKCTPNRPDKYSDGDGLQLWVRHTGNKVWVSAYRWQGKQQTLTLNKYPAFSLQEARKRNLEIKQLVADGINPKEKKKEQQASQDGSRLFDTIAQAWYAERKTYLAPSTYSRNYSAYMRDVKPAIGNKIIDDITPPDIIAIGKAIEARGANEMARRIMAEVGQIFKHAIRNGLATYNPASDLSATIKPHKTKNHSRITSKELPQLLTDIDSYTGHMTVKLGLWFLCYTFVRTNEIRFMEWSEIDYTDKVWRIPAEKMKMDRPHIVPLAPQVMQILHQIKQLGFSDKYVFFNPSTRKPYSQNAFINALYQMGYKYKMTGHGFRGLASTTLHEQGYMHEAIELQLAHEQENKISKAYNGAQHLPYRTQMMHEWANYVDDAFAGKTDNLIIMPKAQKVQNG</sequence>
<evidence type="ECO:0000256" key="2">
    <source>
        <dbReference type="ARBA" id="ARBA00022908"/>
    </source>
</evidence>
<feature type="compositionally biased region" description="Polar residues" evidence="6">
    <location>
        <begin position="1"/>
        <end position="17"/>
    </location>
</feature>